<keyword evidence="1" id="KW-1133">Transmembrane helix</keyword>
<dbReference type="AlphaFoldDB" id="A0A8C0X3E7"/>
<reference evidence="2" key="1">
    <citation type="submission" date="2023-09" db="UniProtKB">
        <authorList>
            <consortium name="Ensembl"/>
        </authorList>
    </citation>
    <scope>IDENTIFICATION</scope>
</reference>
<organism evidence="2">
    <name type="scientific">Castor canadensis</name>
    <name type="common">American beaver</name>
    <dbReference type="NCBI Taxonomy" id="51338"/>
    <lineage>
        <taxon>Eukaryota</taxon>
        <taxon>Metazoa</taxon>
        <taxon>Chordata</taxon>
        <taxon>Craniata</taxon>
        <taxon>Vertebrata</taxon>
        <taxon>Euteleostomi</taxon>
        <taxon>Mammalia</taxon>
        <taxon>Eutheria</taxon>
        <taxon>Euarchontoglires</taxon>
        <taxon>Glires</taxon>
        <taxon>Rodentia</taxon>
        <taxon>Castorimorpha</taxon>
        <taxon>Castoridae</taxon>
        <taxon>Castor</taxon>
    </lineage>
</organism>
<feature type="transmembrane region" description="Helical" evidence="1">
    <location>
        <begin position="22"/>
        <end position="45"/>
    </location>
</feature>
<evidence type="ECO:0000313" key="2">
    <source>
        <dbReference type="Ensembl" id="ENSCCNP00000019711.1"/>
    </source>
</evidence>
<sequence>MGLFRSPFLELRNKFISSKNNFFIRVIHSVYAIIAKSCLVYFGTSILLNCLLHWCLSLLICTPCAVYIFLNRSLPQVNSLYLTPS</sequence>
<proteinExistence type="predicted"/>
<evidence type="ECO:0000256" key="1">
    <source>
        <dbReference type="SAM" id="Phobius"/>
    </source>
</evidence>
<accession>A0A8C0X3E7</accession>
<keyword evidence="1" id="KW-0812">Transmembrane</keyword>
<keyword evidence="1" id="KW-0472">Membrane</keyword>
<protein>
    <submittedName>
        <fullName evidence="2">Uncharacterized protein</fullName>
    </submittedName>
</protein>
<name>A0A8C0X3E7_CASCN</name>
<feature type="transmembrane region" description="Helical" evidence="1">
    <location>
        <begin position="51"/>
        <end position="70"/>
    </location>
</feature>
<dbReference type="Ensembl" id="ENSCCNT00000025526.1">
    <property type="protein sequence ID" value="ENSCCNP00000019711.1"/>
    <property type="gene ID" value="ENSCCNG00000019780.1"/>
</dbReference>